<dbReference type="EMBL" id="CAEZZQ010000035">
    <property type="protein sequence ID" value="CAB4773605.1"/>
    <property type="molecule type" value="Genomic_DNA"/>
</dbReference>
<gene>
    <name evidence="1" type="ORF">UFOPK2894_00727</name>
</gene>
<protein>
    <submittedName>
        <fullName evidence="1">Unannotated protein</fullName>
    </submittedName>
</protein>
<reference evidence="1" key="1">
    <citation type="submission" date="2020-05" db="EMBL/GenBank/DDBJ databases">
        <authorList>
            <person name="Chiriac C."/>
            <person name="Salcher M."/>
            <person name="Ghai R."/>
            <person name="Kavagutti S V."/>
        </authorList>
    </citation>
    <scope>NUCLEOTIDE SEQUENCE</scope>
</reference>
<name>A0A6J6VRJ0_9ZZZZ</name>
<evidence type="ECO:0000313" key="1">
    <source>
        <dbReference type="EMBL" id="CAB4773605.1"/>
    </source>
</evidence>
<accession>A0A6J6VRJ0</accession>
<organism evidence="1">
    <name type="scientific">freshwater metagenome</name>
    <dbReference type="NCBI Taxonomy" id="449393"/>
    <lineage>
        <taxon>unclassified sequences</taxon>
        <taxon>metagenomes</taxon>
        <taxon>ecological metagenomes</taxon>
    </lineage>
</organism>
<dbReference type="AlphaFoldDB" id="A0A6J6VRJ0"/>
<sequence length="115" mass="12905">MAIAHATNFVCLSDTVGPRKRSRCVRILYDVMRALGTTWVPRDTSTLAQEVETIRPTGQDFMNIRLVTGIKEDGVFGRVKNPMDRDRQFNHAQVGPEMATTLAHGSNQEFTNLAR</sequence>
<proteinExistence type="predicted"/>